<feature type="domain" description="RDD" evidence="8">
    <location>
        <begin position="49"/>
        <end position="201"/>
    </location>
</feature>
<feature type="transmembrane region" description="Helical" evidence="7">
    <location>
        <begin position="55"/>
        <end position="79"/>
    </location>
</feature>
<sequence>MSFPPPWNDGPAAPGHTDRPPPYRPQPPPYVPPAGAAAPGGERERHRPASWGERAVARLIDVLAVGIPVVVIAVLVSMVWAGAQTLSGYGAAAERNAGIVYGIVGFVMFVAYETVCVHRWRRTLGKHLMRLQVAPLSGAGRQGPIPMASMLARAAVFNLANLAAASVGWALLCFLLMLVPCILWPLWDRPNHQALHDKIAGTVVVRTG</sequence>
<evidence type="ECO:0000256" key="2">
    <source>
        <dbReference type="ARBA" id="ARBA00022475"/>
    </source>
</evidence>
<dbReference type="InterPro" id="IPR051791">
    <property type="entry name" value="Pra-immunoreactive"/>
</dbReference>
<feature type="transmembrane region" description="Helical" evidence="7">
    <location>
        <begin position="99"/>
        <end position="120"/>
    </location>
</feature>
<protein>
    <recommendedName>
        <fullName evidence="8">RDD domain-containing protein</fullName>
    </recommendedName>
</protein>
<evidence type="ECO:0000313" key="10">
    <source>
        <dbReference type="Proteomes" id="UP001499993"/>
    </source>
</evidence>
<comment type="caution">
    <text evidence="9">The sequence shown here is derived from an EMBL/GenBank/DDBJ whole genome shotgun (WGS) entry which is preliminary data.</text>
</comment>
<organism evidence="9 10">
    <name type="scientific">Streptomonospora halophila</name>
    <dbReference type="NCBI Taxonomy" id="427369"/>
    <lineage>
        <taxon>Bacteria</taxon>
        <taxon>Bacillati</taxon>
        <taxon>Actinomycetota</taxon>
        <taxon>Actinomycetes</taxon>
        <taxon>Streptosporangiales</taxon>
        <taxon>Nocardiopsidaceae</taxon>
        <taxon>Streptomonospora</taxon>
    </lineage>
</organism>
<keyword evidence="2" id="KW-1003">Cell membrane</keyword>
<proteinExistence type="predicted"/>
<feature type="region of interest" description="Disordered" evidence="6">
    <location>
        <begin position="1"/>
        <end position="48"/>
    </location>
</feature>
<keyword evidence="5 7" id="KW-0472">Membrane</keyword>
<keyword evidence="10" id="KW-1185">Reference proteome</keyword>
<dbReference type="PANTHER" id="PTHR36115">
    <property type="entry name" value="PROLINE-RICH ANTIGEN HOMOLOG-RELATED"/>
    <property type="match status" value="1"/>
</dbReference>
<comment type="subcellular location">
    <subcellularLocation>
        <location evidence="1">Cell membrane</location>
        <topology evidence="1">Multi-pass membrane protein</topology>
    </subcellularLocation>
</comment>
<dbReference type="RefSeq" id="WP_345558288.1">
    <property type="nucleotide sequence ID" value="NZ_BAABIK010000027.1"/>
</dbReference>
<dbReference type="Pfam" id="PF06271">
    <property type="entry name" value="RDD"/>
    <property type="match status" value="1"/>
</dbReference>
<evidence type="ECO:0000259" key="8">
    <source>
        <dbReference type="Pfam" id="PF06271"/>
    </source>
</evidence>
<keyword evidence="3 7" id="KW-0812">Transmembrane</keyword>
<evidence type="ECO:0000313" key="9">
    <source>
        <dbReference type="EMBL" id="GAA4952532.1"/>
    </source>
</evidence>
<reference evidence="10" key="1">
    <citation type="journal article" date="2019" name="Int. J. Syst. Evol. Microbiol.">
        <title>The Global Catalogue of Microorganisms (GCM) 10K type strain sequencing project: providing services to taxonomists for standard genome sequencing and annotation.</title>
        <authorList>
            <consortium name="The Broad Institute Genomics Platform"/>
            <consortium name="The Broad Institute Genome Sequencing Center for Infectious Disease"/>
            <person name="Wu L."/>
            <person name="Ma J."/>
        </authorList>
    </citation>
    <scope>NUCLEOTIDE SEQUENCE [LARGE SCALE GENOMIC DNA]</scope>
    <source>
        <strain evidence="10">JCM 18123</strain>
    </source>
</reference>
<dbReference type="PANTHER" id="PTHR36115:SF4">
    <property type="entry name" value="MEMBRANE PROTEIN"/>
    <property type="match status" value="1"/>
</dbReference>
<evidence type="ECO:0000256" key="7">
    <source>
        <dbReference type="SAM" id="Phobius"/>
    </source>
</evidence>
<evidence type="ECO:0000256" key="3">
    <source>
        <dbReference type="ARBA" id="ARBA00022692"/>
    </source>
</evidence>
<evidence type="ECO:0000256" key="6">
    <source>
        <dbReference type="SAM" id="MobiDB-lite"/>
    </source>
</evidence>
<name>A0ABP9GSV5_9ACTN</name>
<gene>
    <name evidence="9" type="ORF">GCM10023224_41640</name>
</gene>
<keyword evidence="4 7" id="KW-1133">Transmembrane helix</keyword>
<evidence type="ECO:0000256" key="5">
    <source>
        <dbReference type="ARBA" id="ARBA00023136"/>
    </source>
</evidence>
<accession>A0ABP9GSV5</accession>
<evidence type="ECO:0000256" key="1">
    <source>
        <dbReference type="ARBA" id="ARBA00004651"/>
    </source>
</evidence>
<dbReference type="Proteomes" id="UP001499993">
    <property type="component" value="Unassembled WGS sequence"/>
</dbReference>
<evidence type="ECO:0000256" key="4">
    <source>
        <dbReference type="ARBA" id="ARBA00022989"/>
    </source>
</evidence>
<feature type="transmembrane region" description="Helical" evidence="7">
    <location>
        <begin position="159"/>
        <end position="187"/>
    </location>
</feature>
<dbReference type="InterPro" id="IPR010432">
    <property type="entry name" value="RDD"/>
</dbReference>
<feature type="compositionally biased region" description="Pro residues" evidence="6">
    <location>
        <begin position="22"/>
        <end position="32"/>
    </location>
</feature>
<dbReference type="EMBL" id="BAABIK010000027">
    <property type="protein sequence ID" value="GAA4952532.1"/>
    <property type="molecule type" value="Genomic_DNA"/>
</dbReference>